<sequence>MLKTHSEEARRFNEYIHLITNENAQAGGNTMSEDRNKKASEQPLQIPPHEQSPDVPCVLVTAAATGLSPSTSTEGAAQATAAIALGALFGGAALVMNF</sequence>
<reference evidence="3" key="2">
    <citation type="journal article" date="2014" name="PLoS ONE">
        <title>Genome and Transcriptome Analysis of the Fungal Pathogen Fusarium oxysporum f. sp. cubense Causing Banana Vascular Wilt Disease.</title>
        <authorList>
            <person name="Guo L."/>
            <person name="Han L."/>
            <person name="Yang L."/>
            <person name="Zeng H."/>
            <person name="Fan D."/>
            <person name="Zhu Y."/>
            <person name="Feng Y."/>
            <person name="Wang G."/>
            <person name="Peng C."/>
            <person name="Jiang X."/>
            <person name="Zhou D."/>
            <person name="Ni P."/>
            <person name="Liang C."/>
            <person name="Liu L."/>
            <person name="Wang J."/>
            <person name="Mao C."/>
            <person name="Fang X."/>
            <person name="Peng M."/>
            <person name="Huang J."/>
        </authorList>
    </citation>
    <scope>NUCLEOTIDE SEQUENCE [LARGE SCALE GENOMIC DNA]</scope>
    <source>
        <strain evidence="3">race 4</strain>
    </source>
</reference>
<evidence type="ECO:0000313" key="2">
    <source>
        <dbReference type="EMBL" id="EMT74593.1"/>
    </source>
</evidence>
<evidence type="ECO:0000313" key="3">
    <source>
        <dbReference type="Proteomes" id="UP000016929"/>
    </source>
</evidence>
<dbReference type="EMBL" id="KB726184">
    <property type="protein sequence ID" value="EMT74593.1"/>
    <property type="molecule type" value="Genomic_DNA"/>
</dbReference>
<evidence type="ECO:0000256" key="1">
    <source>
        <dbReference type="SAM" id="MobiDB-lite"/>
    </source>
</evidence>
<dbReference type="AlphaFoldDB" id="N1S6Y9"/>
<reference evidence="3" key="1">
    <citation type="submission" date="2012-09" db="EMBL/GenBank/DDBJ databases">
        <title>Genome sequencing and comparative transcriptomics of race 1 and race 4 of banana pathogen: Fusarium oxysporum f. sp. cubense.</title>
        <authorList>
            <person name="Fang X."/>
            <person name="Huang J."/>
        </authorList>
    </citation>
    <scope>NUCLEOTIDE SEQUENCE [LARGE SCALE GENOMIC DNA]</scope>
    <source>
        <strain evidence="3">race 4</strain>
    </source>
</reference>
<feature type="compositionally biased region" description="Polar residues" evidence="1">
    <location>
        <begin position="21"/>
        <end position="31"/>
    </location>
</feature>
<protein>
    <submittedName>
        <fullName evidence="2">Uncharacterized protein</fullName>
    </submittedName>
</protein>
<proteinExistence type="predicted"/>
<gene>
    <name evidence="2" type="ORF">FOC4_g10000717</name>
</gene>
<organism evidence="2 3">
    <name type="scientific">Fusarium oxysporum f. sp. cubense (strain race 4)</name>
    <name type="common">Panama disease fungus</name>
    <dbReference type="NCBI Taxonomy" id="2502994"/>
    <lineage>
        <taxon>Eukaryota</taxon>
        <taxon>Fungi</taxon>
        <taxon>Dikarya</taxon>
        <taxon>Ascomycota</taxon>
        <taxon>Pezizomycotina</taxon>
        <taxon>Sordariomycetes</taxon>
        <taxon>Hypocreomycetidae</taxon>
        <taxon>Hypocreales</taxon>
        <taxon>Nectriaceae</taxon>
        <taxon>Fusarium</taxon>
        <taxon>Fusarium oxysporum species complex</taxon>
    </lineage>
</organism>
<dbReference type="HOGENOM" id="CLU_2333640_0_0_1"/>
<keyword evidence="3" id="KW-1185">Reference proteome</keyword>
<feature type="region of interest" description="Disordered" evidence="1">
    <location>
        <begin position="21"/>
        <end position="53"/>
    </location>
</feature>
<accession>N1S6Y9</accession>
<dbReference type="Proteomes" id="UP000016929">
    <property type="component" value="Unassembled WGS sequence"/>
</dbReference>
<name>N1S6Y9_FUSC4</name>